<keyword evidence="2" id="KW-0677">Repeat</keyword>
<protein>
    <submittedName>
        <fullName evidence="3">ATP-binding cassette sub-family A member 3</fullName>
    </submittedName>
</protein>
<dbReference type="InterPro" id="IPR027417">
    <property type="entry name" value="P-loop_NTPase"/>
</dbReference>
<dbReference type="InterPro" id="IPR026082">
    <property type="entry name" value="ABCA"/>
</dbReference>
<organism evidence="3 4">
    <name type="scientific">Araneus ventricosus</name>
    <name type="common">Orbweaver spider</name>
    <name type="synonym">Epeira ventricosa</name>
    <dbReference type="NCBI Taxonomy" id="182803"/>
    <lineage>
        <taxon>Eukaryota</taxon>
        <taxon>Metazoa</taxon>
        <taxon>Ecdysozoa</taxon>
        <taxon>Arthropoda</taxon>
        <taxon>Chelicerata</taxon>
        <taxon>Arachnida</taxon>
        <taxon>Araneae</taxon>
        <taxon>Araneomorphae</taxon>
        <taxon>Entelegynae</taxon>
        <taxon>Araneoidea</taxon>
        <taxon>Araneidae</taxon>
        <taxon>Araneus</taxon>
    </lineage>
</organism>
<evidence type="ECO:0000256" key="1">
    <source>
        <dbReference type="ARBA" id="ARBA00022448"/>
    </source>
</evidence>
<gene>
    <name evidence="3" type="primary">ABCA3_3</name>
    <name evidence="3" type="ORF">AVEN_117792_1</name>
</gene>
<dbReference type="PANTHER" id="PTHR19229">
    <property type="entry name" value="ATP-BINDING CASSETTE TRANSPORTER SUBFAMILY A ABCA"/>
    <property type="match status" value="1"/>
</dbReference>
<dbReference type="SUPFAM" id="SSF52540">
    <property type="entry name" value="P-loop containing nucleoside triphosphate hydrolases"/>
    <property type="match status" value="1"/>
</dbReference>
<keyword evidence="1" id="KW-0813">Transport</keyword>
<keyword evidence="4" id="KW-1185">Reference proteome</keyword>
<comment type="caution">
    <text evidence="3">The sequence shown here is derived from an EMBL/GenBank/DDBJ whole genome shotgun (WGS) entry which is preliminary data.</text>
</comment>
<dbReference type="Gene3D" id="3.40.50.300">
    <property type="entry name" value="P-loop containing nucleotide triphosphate hydrolases"/>
    <property type="match status" value="1"/>
</dbReference>
<sequence>MKDLLLQNAANRKTEYLSMSYQRKMSIALCLLGNSNLVLLDEPTTGMDPISKHFLWKLLHREFPATSKRTLILTIESSNEAEVNASRIGLFSDGNLRSLGTTEDLKKQFNKDFQLNIKMKNEDNKKLKSYLVSEIPEAVEKFYKGVMLQYYIPRQAFKSMSGLFTAVAKIQAFEGVETCLISECPLNQIILEILSQANKQVTGEDEYAI</sequence>
<accession>A0A4Y2B8V8</accession>
<dbReference type="GO" id="GO:0005319">
    <property type="term" value="F:lipid transporter activity"/>
    <property type="evidence" value="ECO:0007669"/>
    <property type="project" value="TreeGrafter"/>
</dbReference>
<dbReference type="OrthoDB" id="6435757at2759"/>
<evidence type="ECO:0000313" key="3">
    <source>
        <dbReference type="EMBL" id="GBL88207.1"/>
    </source>
</evidence>
<dbReference type="Proteomes" id="UP000499080">
    <property type="component" value="Unassembled WGS sequence"/>
</dbReference>
<keyword evidence="3" id="KW-0547">Nucleotide-binding</keyword>
<dbReference type="EMBL" id="BGPR01000058">
    <property type="protein sequence ID" value="GBL88207.1"/>
    <property type="molecule type" value="Genomic_DNA"/>
</dbReference>
<evidence type="ECO:0000256" key="2">
    <source>
        <dbReference type="ARBA" id="ARBA00022737"/>
    </source>
</evidence>
<name>A0A4Y2B8V8_ARAVE</name>
<reference evidence="3 4" key="1">
    <citation type="journal article" date="2019" name="Sci. Rep.">
        <title>Orb-weaving spider Araneus ventricosus genome elucidates the spidroin gene catalogue.</title>
        <authorList>
            <person name="Kono N."/>
            <person name="Nakamura H."/>
            <person name="Ohtoshi R."/>
            <person name="Moran D.A.P."/>
            <person name="Shinohara A."/>
            <person name="Yoshida Y."/>
            <person name="Fujiwara M."/>
            <person name="Mori M."/>
            <person name="Tomita M."/>
            <person name="Arakawa K."/>
        </authorList>
    </citation>
    <scope>NUCLEOTIDE SEQUENCE [LARGE SCALE GENOMIC DNA]</scope>
</reference>
<keyword evidence="3" id="KW-0067">ATP-binding</keyword>
<dbReference type="GO" id="GO:0140359">
    <property type="term" value="F:ABC-type transporter activity"/>
    <property type="evidence" value="ECO:0007669"/>
    <property type="project" value="InterPro"/>
</dbReference>
<dbReference type="GO" id="GO:0016020">
    <property type="term" value="C:membrane"/>
    <property type="evidence" value="ECO:0007669"/>
    <property type="project" value="InterPro"/>
</dbReference>
<dbReference type="PANTHER" id="PTHR19229:SF36">
    <property type="entry name" value="ATP-BINDING CASSETTE SUB-FAMILY A MEMBER 2"/>
    <property type="match status" value="1"/>
</dbReference>
<proteinExistence type="predicted"/>
<evidence type="ECO:0000313" key="4">
    <source>
        <dbReference type="Proteomes" id="UP000499080"/>
    </source>
</evidence>
<dbReference type="AlphaFoldDB" id="A0A4Y2B8V8"/>
<dbReference type="GO" id="GO:0005524">
    <property type="term" value="F:ATP binding"/>
    <property type="evidence" value="ECO:0007669"/>
    <property type="project" value="UniProtKB-KW"/>
</dbReference>